<proteinExistence type="predicted"/>
<dbReference type="Pfam" id="PF13614">
    <property type="entry name" value="AAA_31"/>
    <property type="match status" value="1"/>
</dbReference>
<gene>
    <name evidence="2" type="ORF">SAMN06296273_0634</name>
</gene>
<reference evidence="2 3" key="1">
    <citation type="submission" date="2017-08" db="EMBL/GenBank/DDBJ databases">
        <authorList>
            <person name="de Groot N.N."/>
        </authorList>
    </citation>
    <scope>NUCLEOTIDE SEQUENCE [LARGE SCALE GENOMIC DNA]</scope>
    <source>
        <strain evidence="2 3">Nm15</strain>
    </source>
</reference>
<dbReference type="PANTHER" id="PTHR13696:SF52">
    <property type="entry name" value="PARA FAMILY PROTEIN CT_582"/>
    <property type="match status" value="1"/>
</dbReference>
<dbReference type="Gene3D" id="3.40.50.300">
    <property type="entry name" value="P-loop containing nucleotide triphosphate hydrolases"/>
    <property type="match status" value="1"/>
</dbReference>
<dbReference type="Proteomes" id="UP000242498">
    <property type="component" value="Chromosome I"/>
</dbReference>
<dbReference type="AlphaFoldDB" id="A0A285BVS5"/>
<dbReference type="CDD" id="cd02042">
    <property type="entry name" value="ParAB_family"/>
    <property type="match status" value="1"/>
</dbReference>
<evidence type="ECO:0000313" key="3">
    <source>
        <dbReference type="Proteomes" id="UP000242498"/>
    </source>
</evidence>
<protein>
    <submittedName>
        <fullName evidence="2">AAA domain-containing protein</fullName>
    </submittedName>
</protein>
<accession>A0A285BVS5</accession>
<evidence type="ECO:0000259" key="1">
    <source>
        <dbReference type="Pfam" id="PF13614"/>
    </source>
</evidence>
<dbReference type="InterPro" id="IPR027417">
    <property type="entry name" value="P-loop_NTPase"/>
</dbReference>
<dbReference type="EMBL" id="LT907782">
    <property type="protein sequence ID" value="SNX59195.1"/>
    <property type="molecule type" value="Genomic_DNA"/>
</dbReference>
<dbReference type="SUPFAM" id="SSF52540">
    <property type="entry name" value="P-loop containing nucleoside triphosphate hydrolases"/>
    <property type="match status" value="1"/>
</dbReference>
<organism evidence="2 3">
    <name type="scientific">Nitrosomonas ureae</name>
    <dbReference type="NCBI Taxonomy" id="44577"/>
    <lineage>
        <taxon>Bacteria</taxon>
        <taxon>Pseudomonadati</taxon>
        <taxon>Pseudomonadota</taxon>
        <taxon>Betaproteobacteria</taxon>
        <taxon>Nitrosomonadales</taxon>
        <taxon>Nitrosomonadaceae</taxon>
        <taxon>Nitrosomonas</taxon>
    </lineage>
</organism>
<feature type="domain" description="AAA" evidence="1">
    <location>
        <begin position="6"/>
        <end position="207"/>
    </location>
</feature>
<sequence length="346" mass="39152">MGLSVKSVVFFNNKGGVGKTTLVCNVASYISIHKSKRVLLIDADPQCNATQAMLSDEICEKIYLDRDPNLPTLFDYLAPIEAGEPAISKKIIPFLGTQNQFKTDLIPGHPKISLVEDKLSSAWNDMQAGTLAAYRITNWCSQLFENLESRYDLVIIDVGPSLGALNRTVLLSVDYLVTPFGCDIFSLLGIQNIASWLKNWQRQYTRSIANVKEDRPGEIENYPIITDSDTKFRFAGYSVQQYVTKTFKSGKRPVKAYDKILQEIPITVEVNLSFLKSRNLQTNDLELGHIPFLYSLVPLAQAHRYPIHELRKSGKLMGNQFKQVEDYQKIMNIFCDKLMQNIGIEQ</sequence>
<dbReference type="InterPro" id="IPR025669">
    <property type="entry name" value="AAA_dom"/>
</dbReference>
<dbReference type="InterPro" id="IPR050678">
    <property type="entry name" value="DNA_Partitioning_ATPase"/>
</dbReference>
<evidence type="ECO:0000313" key="2">
    <source>
        <dbReference type="EMBL" id="SNX59195.1"/>
    </source>
</evidence>
<dbReference type="PANTHER" id="PTHR13696">
    <property type="entry name" value="P-LOOP CONTAINING NUCLEOSIDE TRIPHOSPHATE HYDROLASE"/>
    <property type="match status" value="1"/>
</dbReference>
<name>A0A285BVS5_9PROT</name>